<evidence type="ECO:0000256" key="5">
    <source>
        <dbReference type="ARBA" id="ARBA00022989"/>
    </source>
</evidence>
<evidence type="ECO:0000313" key="9">
    <source>
        <dbReference type="EMBL" id="WED64207.1"/>
    </source>
</evidence>
<dbReference type="InterPro" id="IPR000515">
    <property type="entry name" value="MetI-like"/>
</dbReference>
<comment type="similarity">
    <text evidence="7">Belongs to the binding-protein-dependent transport system permease family.</text>
</comment>
<dbReference type="Pfam" id="PF00528">
    <property type="entry name" value="BPD_transp_1"/>
    <property type="match status" value="1"/>
</dbReference>
<dbReference type="GO" id="GO:0055085">
    <property type="term" value="P:transmembrane transport"/>
    <property type="evidence" value="ECO:0007669"/>
    <property type="project" value="InterPro"/>
</dbReference>
<dbReference type="Gene3D" id="1.10.3720.10">
    <property type="entry name" value="MetI-like"/>
    <property type="match status" value="1"/>
</dbReference>
<dbReference type="RefSeq" id="WP_330931129.1">
    <property type="nucleotide sequence ID" value="NZ_CP119075.1"/>
</dbReference>
<dbReference type="InterPro" id="IPR035906">
    <property type="entry name" value="MetI-like_sf"/>
</dbReference>
<feature type="domain" description="ABC transmembrane type-1" evidence="8">
    <location>
        <begin position="76"/>
        <end position="296"/>
    </location>
</feature>
<evidence type="ECO:0000256" key="6">
    <source>
        <dbReference type="ARBA" id="ARBA00023136"/>
    </source>
</evidence>
<keyword evidence="4 7" id="KW-0812">Transmembrane</keyword>
<name>A0AAF0A0F0_9BACT</name>
<keyword evidence="2 7" id="KW-0813">Transport</keyword>
<gene>
    <name evidence="9" type="ORF">PXH66_17865</name>
</gene>
<keyword evidence="10" id="KW-1185">Reference proteome</keyword>
<dbReference type="AlphaFoldDB" id="A0AAF0A0F0"/>
<dbReference type="CDD" id="cd06261">
    <property type="entry name" value="TM_PBP2"/>
    <property type="match status" value="1"/>
</dbReference>
<keyword evidence="3" id="KW-1003">Cell membrane</keyword>
<keyword evidence="5 7" id="KW-1133">Transmembrane helix</keyword>
<feature type="transmembrane region" description="Helical" evidence="7">
    <location>
        <begin position="174"/>
        <end position="192"/>
    </location>
</feature>
<sequence>MIPSRSRFAALLLHVPLLMVGATMLVPLAFMFVTALAAPGEAMQASESLTDMLVPQSWHWDNFAEVWRIIPFGRYYLNSLLVALAVTLGQTVTSACAAYAFARLQWGGRDTVFMLYLATMMVPAAVTMIPNFVAMKMLPEILTQLAPWIDWMSSRVLGTTVDDPAVGRLVGLDSYFALIVPMMFSAYGTFLLRQFFLSIPRELDEAAEIDGCGHWAIFARIILPLSLPGLATLAIFTFLGVWGSFLWPLVVTNQSALNTLPIGLLSFQGQYGTEWSLMMAAALLTLVPIVVIFLVGQRFFVAGLTVGAVKG</sequence>
<dbReference type="PANTHER" id="PTHR43744:SF12">
    <property type="entry name" value="ABC TRANSPORTER PERMEASE PROTEIN MG189-RELATED"/>
    <property type="match status" value="1"/>
</dbReference>
<proteinExistence type="inferred from homology"/>
<evidence type="ECO:0000256" key="4">
    <source>
        <dbReference type="ARBA" id="ARBA00022692"/>
    </source>
</evidence>
<feature type="transmembrane region" description="Helical" evidence="7">
    <location>
        <begin position="75"/>
        <end position="101"/>
    </location>
</feature>
<evidence type="ECO:0000256" key="7">
    <source>
        <dbReference type="RuleBase" id="RU363032"/>
    </source>
</evidence>
<dbReference type="Proteomes" id="UP001218638">
    <property type="component" value="Chromosome"/>
</dbReference>
<dbReference type="PROSITE" id="PS50928">
    <property type="entry name" value="ABC_TM1"/>
    <property type="match status" value="1"/>
</dbReference>
<feature type="transmembrane region" description="Helical" evidence="7">
    <location>
        <begin position="275"/>
        <end position="295"/>
    </location>
</feature>
<dbReference type="KEGG" id="slom:PXH66_17865"/>
<evidence type="ECO:0000256" key="1">
    <source>
        <dbReference type="ARBA" id="ARBA00004651"/>
    </source>
</evidence>
<evidence type="ECO:0000256" key="3">
    <source>
        <dbReference type="ARBA" id="ARBA00022475"/>
    </source>
</evidence>
<reference evidence="9" key="1">
    <citation type="submission" date="2023-03" db="EMBL/GenBank/DDBJ databases">
        <title>Lomoglobus Profundus gen. nov., sp. nov., a novel member of the phylum Verrucomicrobia, isolated from deep-marine sediment of South China Sea.</title>
        <authorList>
            <person name="Ahmad T."/>
            <person name="Ishaq S.E."/>
            <person name="Wang F."/>
        </authorList>
    </citation>
    <scope>NUCLEOTIDE SEQUENCE</scope>
    <source>
        <strain evidence="9">LMO-M01</strain>
    </source>
</reference>
<dbReference type="PANTHER" id="PTHR43744">
    <property type="entry name" value="ABC TRANSPORTER PERMEASE PROTEIN MG189-RELATED-RELATED"/>
    <property type="match status" value="1"/>
</dbReference>
<dbReference type="GO" id="GO:0005886">
    <property type="term" value="C:plasma membrane"/>
    <property type="evidence" value="ECO:0007669"/>
    <property type="project" value="UniProtKB-SubCell"/>
</dbReference>
<evidence type="ECO:0000256" key="2">
    <source>
        <dbReference type="ARBA" id="ARBA00022448"/>
    </source>
</evidence>
<dbReference type="SUPFAM" id="SSF161098">
    <property type="entry name" value="MetI-like"/>
    <property type="match status" value="1"/>
</dbReference>
<evidence type="ECO:0000313" key="10">
    <source>
        <dbReference type="Proteomes" id="UP001218638"/>
    </source>
</evidence>
<keyword evidence="6 7" id="KW-0472">Membrane</keyword>
<accession>A0AAF0A0F0</accession>
<comment type="subcellular location">
    <subcellularLocation>
        <location evidence="1 7">Cell membrane</location>
        <topology evidence="1 7">Multi-pass membrane protein</topology>
    </subcellularLocation>
</comment>
<evidence type="ECO:0000259" key="8">
    <source>
        <dbReference type="PROSITE" id="PS50928"/>
    </source>
</evidence>
<organism evidence="9 10">
    <name type="scientific">Synoicihabitans lomoniglobus</name>
    <dbReference type="NCBI Taxonomy" id="2909285"/>
    <lineage>
        <taxon>Bacteria</taxon>
        <taxon>Pseudomonadati</taxon>
        <taxon>Verrucomicrobiota</taxon>
        <taxon>Opitutia</taxon>
        <taxon>Opitutales</taxon>
        <taxon>Opitutaceae</taxon>
        <taxon>Synoicihabitans</taxon>
    </lineage>
</organism>
<protein>
    <submittedName>
        <fullName evidence="9">Carbohydrate ABC transporter permease</fullName>
    </submittedName>
</protein>
<dbReference type="EMBL" id="CP119075">
    <property type="protein sequence ID" value="WED64207.1"/>
    <property type="molecule type" value="Genomic_DNA"/>
</dbReference>
<feature type="transmembrane region" description="Helical" evidence="7">
    <location>
        <begin position="113"/>
        <end position="133"/>
    </location>
</feature>